<evidence type="ECO:0000256" key="1">
    <source>
        <dbReference type="ARBA" id="ARBA00004651"/>
    </source>
</evidence>
<dbReference type="PANTHER" id="PTHR30213">
    <property type="entry name" value="INNER MEMBRANE PROTEIN YHJD"/>
    <property type="match status" value="1"/>
</dbReference>
<evidence type="ECO:0000313" key="9">
    <source>
        <dbReference type="Proteomes" id="UP000245697"/>
    </source>
</evidence>
<keyword evidence="2" id="KW-1003">Cell membrane</keyword>
<feature type="transmembrane region" description="Helical" evidence="7">
    <location>
        <begin position="39"/>
        <end position="59"/>
    </location>
</feature>
<evidence type="ECO:0000256" key="4">
    <source>
        <dbReference type="ARBA" id="ARBA00022989"/>
    </source>
</evidence>
<sequence>MTSPTGKILGAVPRRLRAPVVTVLNELLRVQIFDRSMTLAAQAFTSVFPLLIMLSALVGGGSRRHLDELVRLPDAGARLLDDALDGSHSNAFGLVGGLIVILSATGLARALARSYRTVWQVPGRRAGAAATGWQIGTVLMLVGFLVVIRLLSSLTGLLPAPRAGQVVVTALADLALAVLLPRILLGPVVRWSKLLLAGALFAAAMVGVRAGGALYLPRALESSTERYGTIGLAFTYIGWLYVLSFCLLLTAVLAGVLQVPDQERQDHLTQPDEQAADAGQHDEGGEREVRQDDEGDPEQHRQHAHDHQRGP</sequence>
<keyword evidence="9" id="KW-1185">Reference proteome</keyword>
<organism evidence="8 9">
    <name type="scientific">Actinoplanes xinjiangensis</name>
    <dbReference type="NCBI Taxonomy" id="512350"/>
    <lineage>
        <taxon>Bacteria</taxon>
        <taxon>Bacillati</taxon>
        <taxon>Actinomycetota</taxon>
        <taxon>Actinomycetes</taxon>
        <taxon>Micromonosporales</taxon>
        <taxon>Micromonosporaceae</taxon>
        <taxon>Actinoplanes</taxon>
    </lineage>
</organism>
<reference evidence="8 9" key="1">
    <citation type="submission" date="2018-05" db="EMBL/GenBank/DDBJ databases">
        <title>Genomic Encyclopedia of Archaeal and Bacterial Type Strains, Phase II (KMG-II): from individual species to whole genera.</title>
        <authorList>
            <person name="Goeker M."/>
        </authorList>
    </citation>
    <scope>NUCLEOTIDE SEQUENCE [LARGE SCALE GENOMIC DNA]</scope>
    <source>
        <strain evidence="8 9">DSM 45184</strain>
    </source>
</reference>
<evidence type="ECO:0000256" key="7">
    <source>
        <dbReference type="SAM" id="Phobius"/>
    </source>
</evidence>
<keyword evidence="4 7" id="KW-1133">Transmembrane helix</keyword>
<feature type="transmembrane region" description="Helical" evidence="7">
    <location>
        <begin position="91"/>
        <end position="112"/>
    </location>
</feature>
<accession>A0A316FHF6</accession>
<dbReference type="AlphaFoldDB" id="A0A316FHF6"/>
<evidence type="ECO:0000256" key="2">
    <source>
        <dbReference type="ARBA" id="ARBA00022475"/>
    </source>
</evidence>
<evidence type="ECO:0000256" key="3">
    <source>
        <dbReference type="ARBA" id="ARBA00022692"/>
    </source>
</evidence>
<comment type="caution">
    <text evidence="8">The sequence shown here is derived from an EMBL/GenBank/DDBJ whole genome shotgun (WGS) entry which is preliminary data.</text>
</comment>
<dbReference type="PANTHER" id="PTHR30213:SF1">
    <property type="entry name" value="INNER MEMBRANE PROTEIN YHJD"/>
    <property type="match status" value="1"/>
</dbReference>
<gene>
    <name evidence="8" type="ORF">BC793_108251</name>
</gene>
<dbReference type="InterPro" id="IPR017039">
    <property type="entry name" value="Virul_fac_BrkB"/>
</dbReference>
<feature type="transmembrane region" description="Helical" evidence="7">
    <location>
        <begin position="163"/>
        <end position="185"/>
    </location>
</feature>
<keyword evidence="3 7" id="KW-0812">Transmembrane</keyword>
<dbReference type="EMBL" id="QGGR01000008">
    <property type="protein sequence ID" value="PWK47136.1"/>
    <property type="molecule type" value="Genomic_DNA"/>
</dbReference>
<keyword evidence="5 7" id="KW-0472">Membrane</keyword>
<evidence type="ECO:0000256" key="5">
    <source>
        <dbReference type="ARBA" id="ARBA00023136"/>
    </source>
</evidence>
<feature type="compositionally biased region" description="Basic and acidic residues" evidence="6">
    <location>
        <begin position="279"/>
        <end position="311"/>
    </location>
</feature>
<name>A0A316FHF6_9ACTN</name>
<evidence type="ECO:0000313" key="8">
    <source>
        <dbReference type="EMBL" id="PWK47136.1"/>
    </source>
</evidence>
<dbReference type="Proteomes" id="UP000245697">
    <property type="component" value="Unassembled WGS sequence"/>
</dbReference>
<comment type="subcellular location">
    <subcellularLocation>
        <location evidence="1">Cell membrane</location>
        <topology evidence="1">Multi-pass membrane protein</topology>
    </subcellularLocation>
</comment>
<protein>
    <submittedName>
        <fullName evidence="8">Membrane protein</fullName>
    </submittedName>
</protein>
<feature type="transmembrane region" description="Helical" evidence="7">
    <location>
        <begin position="133"/>
        <end position="151"/>
    </location>
</feature>
<feature type="region of interest" description="Disordered" evidence="6">
    <location>
        <begin position="264"/>
        <end position="311"/>
    </location>
</feature>
<dbReference type="Pfam" id="PF03631">
    <property type="entry name" value="Virul_fac_BrkB"/>
    <property type="match status" value="1"/>
</dbReference>
<proteinExistence type="predicted"/>
<evidence type="ECO:0000256" key="6">
    <source>
        <dbReference type="SAM" id="MobiDB-lite"/>
    </source>
</evidence>
<dbReference type="GO" id="GO:0005886">
    <property type="term" value="C:plasma membrane"/>
    <property type="evidence" value="ECO:0007669"/>
    <property type="project" value="UniProtKB-SubCell"/>
</dbReference>
<feature type="transmembrane region" description="Helical" evidence="7">
    <location>
        <begin position="194"/>
        <end position="216"/>
    </location>
</feature>
<feature type="transmembrane region" description="Helical" evidence="7">
    <location>
        <begin position="236"/>
        <end position="257"/>
    </location>
</feature>